<dbReference type="EMBL" id="DSRU01000130">
    <property type="protein sequence ID" value="HFM97965.1"/>
    <property type="molecule type" value="Genomic_DNA"/>
</dbReference>
<name>A0A7C3KEH0_9CYAN</name>
<evidence type="ECO:0000313" key="3">
    <source>
        <dbReference type="EMBL" id="HFM97965.1"/>
    </source>
</evidence>
<organism evidence="3">
    <name type="scientific">Oscillatoriales cyanobacterium SpSt-418</name>
    <dbReference type="NCBI Taxonomy" id="2282169"/>
    <lineage>
        <taxon>Bacteria</taxon>
        <taxon>Bacillati</taxon>
        <taxon>Cyanobacteriota</taxon>
        <taxon>Cyanophyceae</taxon>
        <taxon>Oscillatoriophycideae</taxon>
        <taxon>Oscillatoriales</taxon>
    </lineage>
</organism>
<dbReference type="SUPFAM" id="SSF48452">
    <property type="entry name" value="TPR-like"/>
    <property type="match status" value="1"/>
</dbReference>
<feature type="compositionally biased region" description="Basic and acidic residues" evidence="2">
    <location>
        <begin position="108"/>
        <end position="119"/>
    </location>
</feature>
<dbReference type="InterPro" id="IPR019734">
    <property type="entry name" value="TPR_rpt"/>
</dbReference>
<evidence type="ECO:0000256" key="2">
    <source>
        <dbReference type="SAM" id="MobiDB-lite"/>
    </source>
</evidence>
<gene>
    <name evidence="3" type="ORF">ENR64_09410</name>
</gene>
<feature type="compositionally biased region" description="Acidic residues" evidence="2">
    <location>
        <begin position="75"/>
        <end position="88"/>
    </location>
</feature>
<feature type="region of interest" description="Disordered" evidence="2">
    <location>
        <begin position="31"/>
        <end position="148"/>
    </location>
</feature>
<reference evidence="3" key="1">
    <citation type="journal article" date="2020" name="mSystems">
        <title>Genome- and Community-Level Interaction Insights into Carbon Utilization and Element Cycling Functions of Hydrothermarchaeota in Hydrothermal Sediment.</title>
        <authorList>
            <person name="Zhou Z."/>
            <person name="Liu Y."/>
            <person name="Xu W."/>
            <person name="Pan J."/>
            <person name="Luo Z.H."/>
            <person name="Li M."/>
        </authorList>
    </citation>
    <scope>NUCLEOTIDE SEQUENCE [LARGE SCALE GENOMIC DNA]</scope>
    <source>
        <strain evidence="3">SpSt-418</strain>
    </source>
</reference>
<sequence length="668" mass="73384">MGSSKKTSTALIGFLTWLMVGMGEGAVNAQIPDLAPTLPTPDASEKPTPSAEPTTPADEKPALKDPKPASPTDATTDESTDPAPEDSDSEPKTDPDSQDDTPSDTSDSDAKPEPTKPAKEPNPSNPEEFPKNPLELEEKDPLIPTYDRPLSPLELRQLRTDLDALNAEATALHAAGRKEEAYPIWFRELRLRRYFGLIAEIEALGRVGNVVWGDNRIDEIRWITERLDAILLQALPPEPEDKPASTQKPASGAKLPAAQLNQPISKGSDDDEAPASAAQATPDDEPAADSEDETVAVEPEPTEDDAPTPTAQVTSEDEEPAPPIAVPKPGDKKPPAIAPKDRIPVLEALGAAYQQIRFPQRAVQAYEEILTDARARKDVQKIDQTNQTLAQLYLSWFNYDKASEVYQELLASAKARQDVTSEVSYLTSLIYIHEQAQQPEQAIAYQIQLAERYQALQQVEPLPLLRIRMGDNYQLIERPDLAEQNYQLAYKLAQPIVQLGTASEALQKLGALYRKNDRLDAALRVYTFLLAVEQEAYNAYGTMNAYDQIGQIYAIRQENSRAIAAFQQGLQVARQLKYREDYFLAQIEQVGRPPKKETQIPTNKPSGQQPTQTKPATPNGAKPDKQTQTGSDAQDSPSTDAQEPSGRSPQASPDEEQAPAIENQPTQK</sequence>
<feature type="compositionally biased region" description="Basic and acidic residues" evidence="2">
    <location>
        <begin position="329"/>
        <end position="338"/>
    </location>
</feature>
<feature type="region of interest" description="Disordered" evidence="2">
    <location>
        <begin position="261"/>
        <end position="338"/>
    </location>
</feature>
<accession>A0A7C3KEH0</accession>
<dbReference type="PROSITE" id="PS50005">
    <property type="entry name" value="TPR"/>
    <property type="match status" value="1"/>
</dbReference>
<feature type="repeat" description="TPR" evidence="1">
    <location>
        <begin position="503"/>
        <end position="536"/>
    </location>
</feature>
<dbReference type="PANTHER" id="PTHR10098">
    <property type="entry name" value="RAPSYN-RELATED"/>
    <property type="match status" value="1"/>
</dbReference>
<feature type="compositionally biased region" description="Polar residues" evidence="2">
    <location>
        <begin position="599"/>
        <end position="616"/>
    </location>
</feature>
<evidence type="ECO:0000256" key="1">
    <source>
        <dbReference type="PROSITE-ProRule" id="PRU00339"/>
    </source>
</evidence>
<keyword evidence="1" id="KW-0802">TPR repeat</keyword>
<feature type="region of interest" description="Disordered" evidence="2">
    <location>
        <begin position="589"/>
        <end position="668"/>
    </location>
</feature>
<dbReference type="InterPro" id="IPR011990">
    <property type="entry name" value="TPR-like_helical_dom_sf"/>
</dbReference>
<dbReference type="AlphaFoldDB" id="A0A7C3KEH0"/>
<comment type="caution">
    <text evidence="3">The sequence shown here is derived from an EMBL/GenBank/DDBJ whole genome shotgun (WGS) entry which is preliminary data.</text>
</comment>
<dbReference type="SMART" id="SM00028">
    <property type="entry name" value="TPR"/>
    <property type="match status" value="4"/>
</dbReference>
<feature type="compositionally biased region" description="Basic and acidic residues" evidence="2">
    <location>
        <begin position="128"/>
        <end position="141"/>
    </location>
</feature>
<dbReference type="PANTHER" id="PTHR10098:SF108">
    <property type="entry name" value="TETRATRICOPEPTIDE REPEAT PROTEIN 28"/>
    <property type="match status" value="1"/>
</dbReference>
<feature type="compositionally biased region" description="Basic and acidic residues" evidence="2">
    <location>
        <begin position="57"/>
        <end position="67"/>
    </location>
</feature>
<feature type="compositionally biased region" description="Acidic residues" evidence="2">
    <location>
        <begin position="282"/>
        <end position="306"/>
    </location>
</feature>
<protein>
    <submittedName>
        <fullName evidence="3">Uncharacterized protein</fullName>
    </submittedName>
</protein>
<feature type="compositionally biased region" description="Polar residues" evidence="2">
    <location>
        <begin position="626"/>
        <end position="651"/>
    </location>
</feature>
<proteinExistence type="predicted"/>
<dbReference type="Gene3D" id="1.25.40.10">
    <property type="entry name" value="Tetratricopeptide repeat domain"/>
    <property type="match status" value="2"/>
</dbReference>